<reference evidence="2" key="1">
    <citation type="submission" date="2021-02" db="EMBL/GenBank/DDBJ databases">
        <authorList>
            <person name="Palmer J.M."/>
        </authorList>
    </citation>
    <scope>NUCLEOTIDE SEQUENCE</scope>
    <source>
        <strain evidence="2">SCRP23</strain>
    </source>
</reference>
<organism evidence="2 3">
    <name type="scientific">Phytophthora boehmeriae</name>
    <dbReference type="NCBI Taxonomy" id="109152"/>
    <lineage>
        <taxon>Eukaryota</taxon>
        <taxon>Sar</taxon>
        <taxon>Stramenopiles</taxon>
        <taxon>Oomycota</taxon>
        <taxon>Peronosporomycetes</taxon>
        <taxon>Peronosporales</taxon>
        <taxon>Peronosporaceae</taxon>
        <taxon>Phytophthora</taxon>
    </lineage>
</organism>
<dbReference type="AlphaFoldDB" id="A0A8T1WC47"/>
<protein>
    <recommendedName>
        <fullName evidence="4">RxLR effector protein</fullName>
    </recommendedName>
</protein>
<keyword evidence="1" id="KW-0732">Signal</keyword>
<comment type="caution">
    <text evidence="2">The sequence shown here is derived from an EMBL/GenBank/DDBJ whole genome shotgun (WGS) entry which is preliminary data.</text>
</comment>
<dbReference type="EMBL" id="JAGDFL010000370">
    <property type="protein sequence ID" value="KAG7390936.1"/>
    <property type="molecule type" value="Genomic_DNA"/>
</dbReference>
<name>A0A8T1WC47_9STRA</name>
<accession>A0A8T1WC47</accession>
<sequence length="111" mass="13067">MLKTFVPWLLLTCIVLGLTMPTHAETPSNYQVNEEEAPHFRISFRKELSEQSYRRHLRSADDGKELFDTFFKALDKHQEEQPDNSRRLEDQDLKEFAVSLRGLLKNFKPSN</sequence>
<evidence type="ECO:0000313" key="2">
    <source>
        <dbReference type="EMBL" id="KAG7390936.1"/>
    </source>
</evidence>
<evidence type="ECO:0008006" key="4">
    <source>
        <dbReference type="Google" id="ProtNLM"/>
    </source>
</evidence>
<evidence type="ECO:0000256" key="1">
    <source>
        <dbReference type="SAM" id="SignalP"/>
    </source>
</evidence>
<keyword evidence="3" id="KW-1185">Reference proteome</keyword>
<proteinExistence type="predicted"/>
<evidence type="ECO:0000313" key="3">
    <source>
        <dbReference type="Proteomes" id="UP000693981"/>
    </source>
</evidence>
<gene>
    <name evidence="2" type="ORF">PHYBOEH_006880</name>
</gene>
<feature type="signal peptide" evidence="1">
    <location>
        <begin position="1"/>
        <end position="24"/>
    </location>
</feature>
<feature type="chain" id="PRO_5035862567" description="RxLR effector protein" evidence="1">
    <location>
        <begin position="25"/>
        <end position="111"/>
    </location>
</feature>
<dbReference type="Proteomes" id="UP000693981">
    <property type="component" value="Unassembled WGS sequence"/>
</dbReference>